<accession>A0A8X6KPD2</accession>
<evidence type="ECO:0000313" key="3">
    <source>
        <dbReference type="Proteomes" id="UP000886998"/>
    </source>
</evidence>
<reference evidence="2" key="1">
    <citation type="submission" date="2020-08" db="EMBL/GenBank/DDBJ databases">
        <title>Multicomponent nature underlies the extraordinary mechanical properties of spider dragline silk.</title>
        <authorList>
            <person name="Kono N."/>
            <person name="Nakamura H."/>
            <person name="Mori M."/>
            <person name="Yoshida Y."/>
            <person name="Ohtoshi R."/>
            <person name="Malay A.D."/>
            <person name="Moran D.A.P."/>
            <person name="Tomita M."/>
            <person name="Numata K."/>
            <person name="Arakawa K."/>
        </authorList>
    </citation>
    <scope>NUCLEOTIDE SEQUENCE</scope>
</reference>
<protein>
    <submittedName>
        <fullName evidence="2">Uncharacterized protein</fullName>
    </submittedName>
</protein>
<feature type="region of interest" description="Disordered" evidence="1">
    <location>
        <begin position="1"/>
        <end position="22"/>
    </location>
</feature>
<proteinExistence type="predicted"/>
<dbReference type="AlphaFoldDB" id="A0A8X6KPD2"/>
<organism evidence="2 3">
    <name type="scientific">Trichonephila inaurata madagascariensis</name>
    <dbReference type="NCBI Taxonomy" id="2747483"/>
    <lineage>
        <taxon>Eukaryota</taxon>
        <taxon>Metazoa</taxon>
        <taxon>Ecdysozoa</taxon>
        <taxon>Arthropoda</taxon>
        <taxon>Chelicerata</taxon>
        <taxon>Arachnida</taxon>
        <taxon>Araneae</taxon>
        <taxon>Araneomorphae</taxon>
        <taxon>Entelegynae</taxon>
        <taxon>Araneoidea</taxon>
        <taxon>Nephilidae</taxon>
        <taxon>Trichonephila</taxon>
        <taxon>Trichonephila inaurata</taxon>
    </lineage>
</organism>
<feature type="compositionally biased region" description="Basic and acidic residues" evidence="1">
    <location>
        <begin position="1"/>
        <end position="11"/>
    </location>
</feature>
<sequence length="186" mass="21780">MEGRKRSRQEDGTYFFDNYGTDSDPKISKTNTTFVIEKNKVEEALRESHGDALDIHERTVEKKILSTFMPDQRGKSFKKKRMVKLPRPLQVPKFTKEESQSQTGTGLFQIRSHPQTFQTLQKPYWDKTACTNPLPLRFHYKRSNIPILASGKKVPSKPDLSRKNTPFPNIYRTRKILRWIAVKRPE</sequence>
<evidence type="ECO:0000256" key="1">
    <source>
        <dbReference type="SAM" id="MobiDB-lite"/>
    </source>
</evidence>
<evidence type="ECO:0000313" key="2">
    <source>
        <dbReference type="EMBL" id="GFS64025.1"/>
    </source>
</evidence>
<dbReference type="Proteomes" id="UP000886998">
    <property type="component" value="Unassembled WGS sequence"/>
</dbReference>
<name>A0A8X6KPD2_9ARAC</name>
<gene>
    <name evidence="2" type="ORF">TNIN_304101</name>
</gene>
<comment type="caution">
    <text evidence="2">The sequence shown here is derived from an EMBL/GenBank/DDBJ whole genome shotgun (WGS) entry which is preliminary data.</text>
</comment>
<dbReference type="EMBL" id="BMAV01027983">
    <property type="protein sequence ID" value="GFS64025.1"/>
    <property type="molecule type" value="Genomic_DNA"/>
</dbReference>
<keyword evidence="3" id="KW-1185">Reference proteome</keyword>